<evidence type="ECO:0000256" key="3">
    <source>
        <dbReference type="SAM" id="SignalP"/>
    </source>
</evidence>
<keyword evidence="3" id="KW-0732">Signal</keyword>
<feature type="chain" id="PRO_5019401647" description="Cystatin domain-containing protein" evidence="3">
    <location>
        <begin position="22"/>
        <end position="124"/>
    </location>
</feature>
<evidence type="ECO:0000313" key="6">
    <source>
        <dbReference type="Proteomes" id="UP000289738"/>
    </source>
</evidence>
<proteinExistence type="predicted"/>
<dbReference type="PANTHER" id="PTHR47364">
    <property type="entry name" value="CYSTEINE PROTEINASE INHIBITOR 5"/>
    <property type="match status" value="1"/>
</dbReference>
<dbReference type="InterPro" id="IPR000010">
    <property type="entry name" value="Cystatin_dom"/>
</dbReference>
<reference evidence="5 6" key="1">
    <citation type="submission" date="2019-01" db="EMBL/GenBank/DDBJ databases">
        <title>Sequencing of cultivated peanut Arachis hypogaea provides insights into genome evolution and oil improvement.</title>
        <authorList>
            <person name="Chen X."/>
        </authorList>
    </citation>
    <scope>NUCLEOTIDE SEQUENCE [LARGE SCALE GENOMIC DNA]</scope>
    <source>
        <strain evidence="6">cv. Fuhuasheng</strain>
        <tissue evidence="5">Leaves</tissue>
    </source>
</reference>
<dbReference type="Gene3D" id="3.10.450.10">
    <property type="match status" value="1"/>
</dbReference>
<dbReference type="PANTHER" id="PTHR47364:SF2">
    <property type="entry name" value="CYSTEINE PROTEINASE INHIBITOR 5"/>
    <property type="match status" value="1"/>
</dbReference>
<organism evidence="5 6">
    <name type="scientific">Arachis hypogaea</name>
    <name type="common">Peanut</name>
    <dbReference type="NCBI Taxonomy" id="3818"/>
    <lineage>
        <taxon>Eukaryota</taxon>
        <taxon>Viridiplantae</taxon>
        <taxon>Streptophyta</taxon>
        <taxon>Embryophyta</taxon>
        <taxon>Tracheophyta</taxon>
        <taxon>Spermatophyta</taxon>
        <taxon>Magnoliopsida</taxon>
        <taxon>eudicotyledons</taxon>
        <taxon>Gunneridae</taxon>
        <taxon>Pentapetalae</taxon>
        <taxon>rosids</taxon>
        <taxon>fabids</taxon>
        <taxon>Fabales</taxon>
        <taxon>Fabaceae</taxon>
        <taxon>Papilionoideae</taxon>
        <taxon>50 kb inversion clade</taxon>
        <taxon>dalbergioids sensu lato</taxon>
        <taxon>Dalbergieae</taxon>
        <taxon>Pterocarpus clade</taxon>
        <taxon>Arachis</taxon>
    </lineage>
</organism>
<feature type="domain" description="Cystatin" evidence="4">
    <location>
        <begin position="36"/>
        <end position="114"/>
    </location>
</feature>
<evidence type="ECO:0000256" key="1">
    <source>
        <dbReference type="ARBA" id="ARBA00022690"/>
    </source>
</evidence>
<dbReference type="Proteomes" id="UP000289738">
    <property type="component" value="Chromosome B04"/>
</dbReference>
<comment type="caution">
    <text evidence="5">The sequence shown here is derived from an EMBL/GenBank/DDBJ whole genome shotgun (WGS) entry which is preliminary data.</text>
</comment>
<dbReference type="EMBL" id="SDMP01000014">
    <property type="protein sequence ID" value="RYR12045.1"/>
    <property type="molecule type" value="Genomic_DNA"/>
</dbReference>
<dbReference type="GO" id="GO:0004869">
    <property type="term" value="F:cysteine-type endopeptidase inhibitor activity"/>
    <property type="evidence" value="ECO:0007669"/>
    <property type="project" value="UniProtKB-KW"/>
</dbReference>
<protein>
    <recommendedName>
        <fullName evidence="4">Cystatin domain-containing protein</fullName>
    </recommendedName>
</protein>
<dbReference type="InterPro" id="IPR046350">
    <property type="entry name" value="Cystatin_sf"/>
</dbReference>
<evidence type="ECO:0000259" key="4">
    <source>
        <dbReference type="Pfam" id="PF16845"/>
    </source>
</evidence>
<dbReference type="SUPFAM" id="SSF54403">
    <property type="entry name" value="Cystatin/monellin"/>
    <property type="match status" value="1"/>
</dbReference>
<dbReference type="AlphaFoldDB" id="A0A444ZCY3"/>
<keyword evidence="1" id="KW-0646">Protease inhibitor</keyword>
<accession>A0A444ZCY3</accession>
<feature type="signal peptide" evidence="3">
    <location>
        <begin position="1"/>
        <end position="21"/>
    </location>
</feature>
<keyword evidence="6" id="KW-1185">Reference proteome</keyword>
<name>A0A444ZCY3_ARAHY</name>
<sequence>MRTYCCLIMLFLFLLAPLCYSSSASLTSVTPPIYLNVKESWVIEIAKFAVTEHNKRSSANLKLEKLLSCRASTSAFSSTYTLELLANNGAETNRYTAKLLEIITSSTYKLQTFELAPFPFPPPL</sequence>
<gene>
    <name evidence="5" type="ORF">Ahy_B04g069559</name>
</gene>
<evidence type="ECO:0000313" key="5">
    <source>
        <dbReference type="EMBL" id="RYR12045.1"/>
    </source>
</evidence>
<keyword evidence="2" id="KW-0789">Thiol protease inhibitor</keyword>
<dbReference type="Pfam" id="PF16845">
    <property type="entry name" value="SQAPI"/>
    <property type="match status" value="1"/>
</dbReference>
<evidence type="ECO:0000256" key="2">
    <source>
        <dbReference type="ARBA" id="ARBA00022704"/>
    </source>
</evidence>